<dbReference type="InterPro" id="IPR052032">
    <property type="entry name" value="ATP-dep_AA_Ligase"/>
</dbReference>
<proteinExistence type="predicted"/>
<dbReference type="PANTHER" id="PTHR43585:SF2">
    <property type="entry name" value="ATP-GRASP ENZYME FSQD"/>
    <property type="match status" value="1"/>
</dbReference>
<reference evidence="6 7" key="1">
    <citation type="submission" date="2018-06" db="EMBL/GenBank/DDBJ databases">
        <title>Freshwater and sediment microbial communities from various areas in North America, analyzing microbe dynamics in response to fracking.</title>
        <authorList>
            <person name="Lamendella R."/>
        </authorList>
    </citation>
    <scope>NUCLEOTIDE SEQUENCE [LARGE SCALE GENOMIC DNA]</scope>
    <source>
        <strain evidence="6 7">3b_TX</strain>
    </source>
</reference>
<accession>A0A366ILC9</accession>
<evidence type="ECO:0000313" key="7">
    <source>
        <dbReference type="Proteomes" id="UP000253509"/>
    </source>
</evidence>
<gene>
    <name evidence="6" type="ORF">DFO65_10427</name>
</gene>
<evidence type="ECO:0000256" key="1">
    <source>
        <dbReference type="ARBA" id="ARBA00022598"/>
    </source>
</evidence>
<sequence length="428" mass="47690">MKNIFVPGLTAVQREELESIAGSEEMRFHGLMDYDSLVKVTVVDFEKLLGEAREELGAFDGSVDAIIAHWDFPVSIIAPMLAAERGLPAPSLESLLKCEHKYWSRLEQLKSIPEVVPGFCAFDPFADDALDEISLEYPFWIKPVKAHSSDLGFMITNEDEFWDALEEIRSEIENVGDAFETVLERVDLPAELEELGGNACIAEQLVTGTQFAPEGSVAGGEFAVHGVFHMRKDEAGTSFDRLSYPTADVPAEVQERAIDVSRRFLEHIGFDNGCFNSEFMWDEETGALSLIEFNTRISQSHSEMFLKVDGVSNHQVAVAVALGRTPRMPDGKGEFDVAGQYMIFHDEDAVVTRVPGPEEIAEVEKRHPGTVVTLEIAPGDRLSQLPGQDSYRYRLGKIYLGAGDHAEMDEKYARILDELDFGFDEEEQ</sequence>
<keyword evidence="1" id="KW-0436">Ligase</keyword>
<evidence type="ECO:0000259" key="5">
    <source>
        <dbReference type="PROSITE" id="PS50975"/>
    </source>
</evidence>
<dbReference type="AlphaFoldDB" id="A0A366ILC9"/>
<keyword evidence="7" id="KW-1185">Reference proteome</keyword>
<dbReference type="PANTHER" id="PTHR43585">
    <property type="entry name" value="FUMIPYRROLE BIOSYNTHESIS PROTEIN C"/>
    <property type="match status" value="1"/>
</dbReference>
<keyword evidence="3 4" id="KW-0067">ATP-binding</keyword>
<keyword evidence="2 4" id="KW-0547">Nucleotide-binding</keyword>
<dbReference type="InterPro" id="IPR011761">
    <property type="entry name" value="ATP-grasp"/>
</dbReference>
<evidence type="ECO:0000313" key="6">
    <source>
        <dbReference type="EMBL" id="RBP72072.1"/>
    </source>
</evidence>
<dbReference type="Proteomes" id="UP000253509">
    <property type="component" value="Unassembled WGS sequence"/>
</dbReference>
<dbReference type="RefSeq" id="WP_113903634.1">
    <property type="nucleotide sequence ID" value="NZ_QNSB01000004.1"/>
</dbReference>
<dbReference type="PROSITE" id="PS50975">
    <property type="entry name" value="ATP_GRASP"/>
    <property type="match status" value="1"/>
</dbReference>
<dbReference type="Gene3D" id="3.30.470.20">
    <property type="entry name" value="ATP-grasp fold, B domain"/>
    <property type="match status" value="1"/>
</dbReference>
<feature type="domain" description="ATP-grasp" evidence="5">
    <location>
        <begin position="106"/>
        <end position="322"/>
    </location>
</feature>
<evidence type="ECO:0000256" key="2">
    <source>
        <dbReference type="ARBA" id="ARBA00022741"/>
    </source>
</evidence>
<dbReference type="GO" id="GO:0005524">
    <property type="term" value="F:ATP binding"/>
    <property type="evidence" value="ECO:0007669"/>
    <property type="project" value="UniProtKB-UniRule"/>
</dbReference>
<dbReference type="GO" id="GO:0016874">
    <property type="term" value="F:ligase activity"/>
    <property type="evidence" value="ECO:0007669"/>
    <property type="project" value="UniProtKB-KW"/>
</dbReference>
<comment type="caution">
    <text evidence="6">The sequence shown here is derived from an EMBL/GenBank/DDBJ whole genome shotgun (WGS) entry which is preliminary data.</text>
</comment>
<evidence type="ECO:0000256" key="4">
    <source>
        <dbReference type="PROSITE-ProRule" id="PRU00409"/>
    </source>
</evidence>
<evidence type="ECO:0000256" key="3">
    <source>
        <dbReference type="ARBA" id="ARBA00022840"/>
    </source>
</evidence>
<protein>
    <submittedName>
        <fullName evidence="6">ATP-grasp domain-containing protein</fullName>
    </submittedName>
</protein>
<dbReference type="GO" id="GO:0046872">
    <property type="term" value="F:metal ion binding"/>
    <property type="evidence" value="ECO:0007669"/>
    <property type="project" value="InterPro"/>
</dbReference>
<dbReference type="SUPFAM" id="SSF56059">
    <property type="entry name" value="Glutathione synthetase ATP-binding domain-like"/>
    <property type="match status" value="1"/>
</dbReference>
<name>A0A366ILC9_9MICO</name>
<dbReference type="Pfam" id="PF13535">
    <property type="entry name" value="ATP-grasp_4"/>
    <property type="match status" value="1"/>
</dbReference>
<organism evidence="6 7">
    <name type="scientific">Brevibacterium celere</name>
    <dbReference type="NCBI Taxonomy" id="225845"/>
    <lineage>
        <taxon>Bacteria</taxon>
        <taxon>Bacillati</taxon>
        <taxon>Actinomycetota</taxon>
        <taxon>Actinomycetes</taxon>
        <taxon>Micrococcales</taxon>
        <taxon>Brevibacteriaceae</taxon>
        <taxon>Brevibacterium</taxon>
    </lineage>
</organism>
<dbReference type="EMBL" id="QNSB01000004">
    <property type="protein sequence ID" value="RBP72072.1"/>
    <property type="molecule type" value="Genomic_DNA"/>
</dbReference>